<evidence type="ECO:0000313" key="1">
    <source>
        <dbReference type="EMBL" id="ACU71790.1"/>
    </source>
</evidence>
<evidence type="ECO:0000313" key="2">
    <source>
        <dbReference type="Proteomes" id="UP000000851"/>
    </source>
</evidence>
<dbReference type="EMBL" id="CP001700">
    <property type="protein sequence ID" value="ACU71790.1"/>
    <property type="molecule type" value="Genomic_DNA"/>
</dbReference>
<sequence>MTERSAARHAQTTAFAKALRSLADWLEQDSTLPVPEYLPIVISLDSAEAVADIAIGHNLDGPFTAADGPPFLYRAFGAGVTWQAVHYANRTGMSEDEAHARAWAAQHGFVLLPRTDTVHTHHATGGAPCC</sequence>
<dbReference type="InParanoid" id="C7Q2P8"/>
<dbReference type="STRING" id="479433.Caci_2881"/>
<dbReference type="AlphaFoldDB" id="C7Q2P8"/>
<dbReference type="HOGENOM" id="CLU_1934249_0_0_11"/>
<keyword evidence="2" id="KW-1185">Reference proteome</keyword>
<dbReference type="Proteomes" id="UP000000851">
    <property type="component" value="Chromosome"/>
</dbReference>
<dbReference type="KEGG" id="cai:Caci_2881"/>
<protein>
    <submittedName>
        <fullName evidence="1">Uncharacterized protein</fullName>
    </submittedName>
</protein>
<dbReference type="RefSeq" id="WP_012787083.1">
    <property type="nucleotide sequence ID" value="NC_013131.1"/>
</dbReference>
<reference evidence="1 2" key="1">
    <citation type="journal article" date="2009" name="Stand. Genomic Sci.">
        <title>Complete genome sequence of Catenulispora acidiphila type strain (ID 139908).</title>
        <authorList>
            <person name="Copeland A."/>
            <person name="Lapidus A."/>
            <person name="Glavina Del Rio T."/>
            <person name="Nolan M."/>
            <person name="Lucas S."/>
            <person name="Chen F."/>
            <person name="Tice H."/>
            <person name="Cheng J.F."/>
            <person name="Bruce D."/>
            <person name="Goodwin L."/>
            <person name="Pitluck S."/>
            <person name="Mikhailova N."/>
            <person name="Pati A."/>
            <person name="Ivanova N."/>
            <person name="Mavromatis K."/>
            <person name="Chen A."/>
            <person name="Palaniappan K."/>
            <person name="Chain P."/>
            <person name="Land M."/>
            <person name="Hauser L."/>
            <person name="Chang Y.J."/>
            <person name="Jeffries C.D."/>
            <person name="Chertkov O."/>
            <person name="Brettin T."/>
            <person name="Detter J.C."/>
            <person name="Han C."/>
            <person name="Ali Z."/>
            <person name="Tindall B.J."/>
            <person name="Goker M."/>
            <person name="Bristow J."/>
            <person name="Eisen J.A."/>
            <person name="Markowitz V."/>
            <person name="Hugenholtz P."/>
            <person name="Kyrpides N.C."/>
            <person name="Klenk H.P."/>
        </authorList>
    </citation>
    <scope>NUCLEOTIDE SEQUENCE [LARGE SCALE GENOMIC DNA]</scope>
    <source>
        <strain evidence="2">DSM 44928 / JCM 14897 / NBRC 102108 / NRRL B-24433 / ID139908</strain>
    </source>
</reference>
<gene>
    <name evidence="1" type="ordered locus">Caci_2881</name>
</gene>
<organism evidence="1 2">
    <name type="scientific">Catenulispora acidiphila (strain DSM 44928 / JCM 14897 / NBRC 102108 / NRRL B-24433 / ID139908)</name>
    <dbReference type="NCBI Taxonomy" id="479433"/>
    <lineage>
        <taxon>Bacteria</taxon>
        <taxon>Bacillati</taxon>
        <taxon>Actinomycetota</taxon>
        <taxon>Actinomycetes</taxon>
        <taxon>Catenulisporales</taxon>
        <taxon>Catenulisporaceae</taxon>
        <taxon>Catenulispora</taxon>
    </lineage>
</organism>
<name>C7Q2P8_CATAD</name>
<proteinExistence type="predicted"/>
<accession>C7Q2P8</accession>